<evidence type="ECO:0000256" key="1">
    <source>
        <dbReference type="ARBA" id="ARBA00038101"/>
    </source>
</evidence>
<dbReference type="InterPro" id="IPR050767">
    <property type="entry name" value="Sel1_AlgK"/>
</dbReference>
<dbReference type="Pfam" id="PF08238">
    <property type="entry name" value="Sel1"/>
    <property type="match status" value="5"/>
</dbReference>
<gene>
    <name evidence="3" type="ORF">BCR33DRAFT_712374</name>
</gene>
<keyword evidence="4" id="KW-1185">Reference proteome</keyword>
<dbReference type="OrthoDB" id="2145777at2759"/>
<sequence>MTISIAARTKTGENAAPPSAYSTAAIESQRKSMQDWVYEEAEVKAAIANIEGFFGSVSTGLKSLHELALGGNAEARDYLDPVRSTLNASKYPKTAHAFGDHFQQLGDHDSAMLWFKKGAEANYHESQVSYAAYLVTGKSVEYADPGQAIAYLMKAWDSGKNKEAALALVKLMRRVAWEQGRYPDAAYVVGFSYGTGVLPFSAAINPGDEDNSKGWNASGLTNMKVNETLAGKVGGVTEEENEAPVFVNPVPCDYVAAAKWYKLAAGLGHPRACNNLAELYMTGKGVEANDSTGFKYFQKASSAGLAEGHYNLGRCYYTARGCWENKKKAEELFRMAEKLGIAEATKSLEPFRAEVMKQRTGGWFGR</sequence>
<feature type="region of interest" description="Disordered" evidence="2">
    <location>
        <begin position="1"/>
        <end position="20"/>
    </location>
</feature>
<dbReference type="Proteomes" id="UP000193642">
    <property type="component" value="Unassembled WGS sequence"/>
</dbReference>
<dbReference type="Gene3D" id="1.25.40.10">
    <property type="entry name" value="Tetratricopeptide repeat domain"/>
    <property type="match status" value="2"/>
</dbReference>
<dbReference type="EMBL" id="MCGO01000005">
    <property type="protein sequence ID" value="ORY51270.1"/>
    <property type="molecule type" value="Genomic_DNA"/>
</dbReference>
<evidence type="ECO:0000256" key="2">
    <source>
        <dbReference type="SAM" id="MobiDB-lite"/>
    </source>
</evidence>
<dbReference type="PANTHER" id="PTHR11102:SF160">
    <property type="entry name" value="ERAD-ASSOCIATED E3 UBIQUITIN-PROTEIN LIGASE COMPONENT HRD3"/>
    <property type="match status" value="1"/>
</dbReference>
<comment type="caution">
    <text evidence="3">The sequence shown here is derived from an EMBL/GenBank/DDBJ whole genome shotgun (WGS) entry which is preliminary data.</text>
</comment>
<name>A0A1Y2CW63_9FUNG</name>
<reference evidence="3 4" key="1">
    <citation type="submission" date="2016-07" db="EMBL/GenBank/DDBJ databases">
        <title>Pervasive Adenine N6-methylation of Active Genes in Fungi.</title>
        <authorList>
            <consortium name="DOE Joint Genome Institute"/>
            <person name="Mondo S.J."/>
            <person name="Dannebaum R.O."/>
            <person name="Kuo R.C."/>
            <person name="Labutti K."/>
            <person name="Haridas S."/>
            <person name="Kuo A."/>
            <person name="Salamov A."/>
            <person name="Ahrendt S.R."/>
            <person name="Lipzen A."/>
            <person name="Sullivan W."/>
            <person name="Andreopoulos W.B."/>
            <person name="Clum A."/>
            <person name="Lindquist E."/>
            <person name="Daum C."/>
            <person name="Ramamoorthy G.K."/>
            <person name="Gryganskyi A."/>
            <person name="Culley D."/>
            <person name="Magnuson J.K."/>
            <person name="James T.Y."/>
            <person name="O'Malley M.A."/>
            <person name="Stajich J.E."/>
            <person name="Spatafora J.W."/>
            <person name="Visel A."/>
            <person name="Grigoriev I.V."/>
        </authorList>
    </citation>
    <scope>NUCLEOTIDE SEQUENCE [LARGE SCALE GENOMIC DNA]</scope>
    <source>
        <strain evidence="3 4">JEL800</strain>
    </source>
</reference>
<organism evidence="3 4">
    <name type="scientific">Rhizoclosmatium globosum</name>
    <dbReference type="NCBI Taxonomy" id="329046"/>
    <lineage>
        <taxon>Eukaryota</taxon>
        <taxon>Fungi</taxon>
        <taxon>Fungi incertae sedis</taxon>
        <taxon>Chytridiomycota</taxon>
        <taxon>Chytridiomycota incertae sedis</taxon>
        <taxon>Chytridiomycetes</taxon>
        <taxon>Chytridiales</taxon>
        <taxon>Chytriomycetaceae</taxon>
        <taxon>Rhizoclosmatium</taxon>
    </lineage>
</organism>
<proteinExistence type="inferred from homology"/>
<protein>
    <submittedName>
        <fullName evidence="3">HCP-like protein</fullName>
    </submittedName>
</protein>
<dbReference type="InterPro" id="IPR006597">
    <property type="entry name" value="Sel1-like"/>
</dbReference>
<dbReference type="PANTHER" id="PTHR11102">
    <property type="entry name" value="SEL-1-LIKE PROTEIN"/>
    <property type="match status" value="1"/>
</dbReference>
<evidence type="ECO:0000313" key="4">
    <source>
        <dbReference type="Proteomes" id="UP000193642"/>
    </source>
</evidence>
<dbReference type="AlphaFoldDB" id="A0A1Y2CW63"/>
<dbReference type="SMART" id="SM00671">
    <property type="entry name" value="SEL1"/>
    <property type="match status" value="4"/>
</dbReference>
<dbReference type="InterPro" id="IPR011990">
    <property type="entry name" value="TPR-like_helical_dom_sf"/>
</dbReference>
<evidence type="ECO:0000313" key="3">
    <source>
        <dbReference type="EMBL" id="ORY51270.1"/>
    </source>
</evidence>
<dbReference type="STRING" id="329046.A0A1Y2CW63"/>
<dbReference type="SUPFAM" id="SSF81901">
    <property type="entry name" value="HCP-like"/>
    <property type="match status" value="2"/>
</dbReference>
<accession>A0A1Y2CW63</accession>
<comment type="similarity">
    <text evidence="1">Belongs to the sel-1 family.</text>
</comment>